<protein>
    <recommendedName>
        <fullName evidence="4">N-acetylgalactosaminide beta-1,3-galactosyltransferase</fullName>
        <ecNumber evidence="4">2.4.1.122</ecNumber>
    </recommendedName>
</protein>
<sequence>MRPRRYIYITLLLLFFSISLFNLRHNYSTLLPSSLHHEDSEISPTDYWTWDTSSQFRPQTVANPDAKDPCLYFPSHLLKRIQVVLKIGSSEPADRLDTQLSTVTRCISNLIIVSDRDHNLGGHPVYDILADLPQSYMTNNSDFDTYRGIPEEQPGSGWRLDRYKFLPMVERAYKMNPTAEWFVFLEADTYIVWDNLFRLLEHFDSNSPLYMGSPSPGRRLPNGQTTWFAYGGTGIVISSAAVERIVTREVGEYGEFVHPSLTARYENDVKGDCCGDSVLGWALYEAGIPLSGLWPLFNPHPFHSIPFAEAYWCQPIISAHRPRPDEMKDFSKFEAQRGWSKPLLYSDVFNHLNLGSITHRENWDNGNFHGFREDASSPAHSSSDACAAACHNHPECFQFTYDSTGLCTFVRSIRLGLQHIDPAKKVKLSSGWDVDKINEWVRTHKCGRPLWVKPSVTRIF</sequence>
<evidence type="ECO:0000313" key="15">
    <source>
        <dbReference type="Proteomes" id="UP000266188"/>
    </source>
</evidence>
<comment type="caution">
    <text evidence="14">The sequence shown here is derived from an EMBL/GenBank/DDBJ whole genome shotgun (WGS) entry which is preliminary data.</text>
</comment>
<evidence type="ECO:0000256" key="7">
    <source>
        <dbReference type="ARBA" id="ARBA00022692"/>
    </source>
</evidence>
<evidence type="ECO:0000256" key="5">
    <source>
        <dbReference type="ARBA" id="ARBA00022676"/>
    </source>
</evidence>
<evidence type="ECO:0000256" key="9">
    <source>
        <dbReference type="ARBA" id="ARBA00022968"/>
    </source>
</evidence>
<gene>
    <name evidence="14" type="ORF">PHISCL_00004</name>
</gene>
<keyword evidence="7" id="KW-0812">Transmembrane</keyword>
<evidence type="ECO:0000256" key="3">
    <source>
        <dbReference type="ARBA" id="ARBA00006462"/>
    </source>
</evidence>
<evidence type="ECO:0000256" key="10">
    <source>
        <dbReference type="ARBA" id="ARBA00022989"/>
    </source>
</evidence>
<dbReference type="GO" id="GO:0000166">
    <property type="term" value="F:nucleotide binding"/>
    <property type="evidence" value="ECO:0007669"/>
    <property type="project" value="UniProtKB-KW"/>
</dbReference>
<dbReference type="InterPro" id="IPR003609">
    <property type="entry name" value="Pan_app"/>
</dbReference>
<name>A0A3A2ZWP2_9EURO</name>
<keyword evidence="5" id="KW-0328">Glycosyltransferase</keyword>
<keyword evidence="9" id="KW-0735">Signal-anchor</keyword>
<dbReference type="GO" id="GO:0016263">
    <property type="term" value="F:glycoprotein-N-acetylgalactosamine 3-beta-galactosyltransferase activity"/>
    <property type="evidence" value="ECO:0007669"/>
    <property type="project" value="UniProtKB-EC"/>
</dbReference>
<keyword evidence="10" id="KW-1133">Transmembrane helix</keyword>
<proteinExistence type="inferred from homology"/>
<dbReference type="GO" id="GO:0016020">
    <property type="term" value="C:membrane"/>
    <property type="evidence" value="ECO:0007669"/>
    <property type="project" value="UniProtKB-SubCell"/>
</dbReference>
<keyword evidence="8" id="KW-0547">Nucleotide-binding</keyword>
<keyword evidence="15" id="KW-1185">Reference proteome</keyword>
<keyword evidence="11" id="KW-0472">Membrane</keyword>
<evidence type="ECO:0000256" key="11">
    <source>
        <dbReference type="ARBA" id="ARBA00023136"/>
    </source>
</evidence>
<evidence type="ECO:0000256" key="2">
    <source>
        <dbReference type="ARBA" id="ARBA00004922"/>
    </source>
</evidence>
<accession>A0A3A2ZWP2</accession>
<dbReference type="Gene3D" id="3.50.4.10">
    <property type="entry name" value="Hepatocyte Growth Factor"/>
    <property type="match status" value="1"/>
</dbReference>
<evidence type="ECO:0000256" key="4">
    <source>
        <dbReference type="ARBA" id="ARBA00012557"/>
    </source>
</evidence>
<keyword evidence="6" id="KW-0808">Transferase</keyword>
<dbReference type="EC" id="2.4.1.122" evidence="4"/>
<dbReference type="PANTHER" id="PTHR23033:SF43">
    <property type="entry name" value="APPLE DOMAIN-CONTAINING PROTEIN"/>
    <property type="match status" value="1"/>
</dbReference>
<dbReference type="Proteomes" id="UP000266188">
    <property type="component" value="Unassembled WGS sequence"/>
</dbReference>
<dbReference type="InterPro" id="IPR026050">
    <property type="entry name" value="C1GALT1/C1GALT1_chp1"/>
</dbReference>
<dbReference type="AlphaFoldDB" id="A0A3A2ZWP2"/>
<comment type="similarity">
    <text evidence="3">Belongs to the glycosyltransferase 31 family. Beta3-Gal-T subfamily.</text>
</comment>
<comment type="subcellular location">
    <subcellularLocation>
        <location evidence="1">Membrane</location>
        <topology evidence="1">Single-pass type II membrane protein</topology>
    </subcellularLocation>
</comment>
<dbReference type="Gene3D" id="3.90.550.50">
    <property type="match status" value="1"/>
</dbReference>
<dbReference type="Pfam" id="PF02434">
    <property type="entry name" value="Fringe"/>
    <property type="match status" value="1"/>
</dbReference>
<dbReference type="InterPro" id="IPR003378">
    <property type="entry name" value="Fringe-like_glycosylTrfase"/>
</dbReference>
<feature type="domain" description="Fringe-like glycosyltransferase" evidence="13">
    <location>
        <begin position="170"/>
        <end position="274"/>
    </location>
</feature>
<reference evidence="15" key="1">
    <citation type="submission" date="2017-02" db="EMBL/GenBank/DDBJ databases">
        <authorList>
            <person name="Tafer H."/>
            <person name="Lopandic K."/>
        </authorList>
    </citation>
    <scope>NUCLEOTIDE SEQUENCE [LARGE SCALE GENOMIC DNA]</scope>
    <source>
        <strain evidence="15">CBS 366.77</strain>
    </source>
</reference>
<feature type="domain" description="Apple" evidence="12">
    <location>
        <begin position="373"/>
        <end position="410"/>
    </location>
</feature>
<dbReference type="PANTHER" id="PTHR23033">
    <property type="entry name" value="BETA1,3-GALACTOSYLTRANSFERASE"/>
    <property type="match status" value="1"/>
</dbReference>
<dbReference type="OrthoDB" id="414175at2759"/>
<evidence type="ECO:0000259" key="13">
    <source>
        <dbReference type="Pfam" id="PF02434"/>
    </source>
</evidence>
<evidence type="ECO:0000256" key="1">
    <source>
        <dbReference type="ARBA" id="ARBA00004606"/>
    </source>
</evidence>
<evidence type="ECO:0000313" key="14">
    <source>
        <dbReference type="EMBL" id="RJE27579.1"/>
    </source>
</evidence>
<evidence type="ECO:0000256" key="6">
    <source>
        <dbReference type="ARBA" id="ARBA00022679"/>
    </source>
</evidence>
<dbReference type="Pfam" id="PF00024">
    <property type="entry name" value="PAN_1"/>
    <property type="match status" value="1"/>
</dbReference>
<dbReference type="EMBL" id="MVGC01000001">
    <property type="protein sequence ID" value="RJE27579.1"/>
    <property type="molecule type" value="Genomic_DNA"/>
</dbReference>
<evidence type="ECO:0000256" key="8">
    <source>
        <dbReference type="ARBA" id="ARBA00022741"/>
    </source>
</evidence>
<comment type="pathway">
    <text evidence="2">Protein modification; protein glycosylation.</text>
</comment>
<evidence type="ECO:0000259" key="12">
    <source>
        <dbReference type="Pfam" id="PF00024"/>
    </source>
</evidence>
<organism evidence="14 15">
    <name type="scientific">Aspergillus sclerotialis</name>
    <dbReference type="NCBI Taxonomy" id="2070753"/>
    <lineage>
        <taxon>Eukaryota</taxon>
        <taxon>Fungi</taxon>
        <taxon>Dikarya</taxon>
        <taxon>Ascomycota</taxon>
        <taxon>Pezizomycotina</taxon>
        <taxon>Eurotiomycetes</taxon>
        <taxon>Eurotiomycetidae</taxon>
        <taxon>Eurotiales</taxon>
        <taxon>Aspergillaceae</taxon>
        <taxon>Aspergillus</taxon>
        <taxon>Aspergillus subgen. Polypaecilum</taxon>
    </lineage>
</organism>